<dbReference type="InterPro" id="IPR056773">
    <property type="entry name" value="WHD_ORC2"/>
</dbReference>
<feature type="domain" description="Origin recognition complex subunit 2 RecA-like" evidence="6">
    <location>
        <begin position="1"/>
        <end position="151"/>
    </location>
</feature>
<evidence type="ECO:0000256" key="3">
    <source>
        <dbReference type="ARBA" id="ARBA00022705"/>
    </source>
</evidence>
<evidence type="ECO:0000313" key="8">
    <source>
        <dbReference type="EMBL" id="KZP11301.1"/>
    </source>
</evidence>
<proteinExistence type="inferred from homology"/>
<dbReference type="InterPro" id="IPR056772">
    <property type="entry name" value="RecA-like_ORC2"/>
</dbReference>
<dbReference type="PANTHER" id="PTHR14052">
    <property type="entry name" value="ORIGIN RECOGNITION COMPLEX SUBUNIT 2"/>
    <property type="match status" value="1"/>
</dbReference>
<gene>
    <name evidence="8" type="ORF">FIBSPDRAFT_871688</name>
</gene>
<comment type="similarity">
    <text evidence="2 5">Belongs to the ORC2 family.</text>
</comment>
<accession>A0A166A6R9</accession>
<evidence type="ECO:0000259" key="7">
    <source>
        <dbReference type="Pfam" id="PF24882"/>
    </source>
</evidence>
<dbReference type="EMBL" id="KV417665">
    <property type="protein sequence ID" value="KZP11301.1"/>
    <property type="molecule type" value="Genomic_DNA"/>
</dbReference>
<comment type="subcellular location">
    <subcellularLocation>
        <location evidence="1 5">Nucleus</location>
    </subcellularLocation>
</comment>
<evidence type="ECO:0000256" key="2">
    <source>
        <dbReference type="ARBA" id="ARBA00007421"/>
    </source>
</evidence>
<sequence>MGSKRIPINMFASEVCSKKGHVVVVNAFLATFNLKDMLGSIERVPGVADLVLPLGTGGAERQARRITDFFAQSPKRRLFLVIHNIDAPPLRSAKAKSCLSLLASSPCIHIIASIDRINAPLLWSSTESSVRKQHHDYAGDRRGYAWLWHDLTTLAAYDVELAQADRSSISGVAALHSSAARHQQDAGAAATAGVAMTETAATHILASVTQKAKKLFVLLGTKQVESMDEATDATGANAQQYALAYDLLFNLARDNFIATNDTAMRSLLGEFRDHGLVVSAAQGGPGSGELLWIPMRKERLSKILGALKTEQEG</sequence>
<dbReference type="Pfam" id="PF04084">
    <property type="entry name" value="RecA-like_ORC2"/>
    <property type="match status" value="1"/>
</dbReference>
<reference evidence="8" key="1">
    <citation type="journal article" date="2016" name="Mol. Biol. Evol.">
        <title>Comparative Genomics of Early-Diverging Mushroom-Forming Fungi Provides Insights into the Origins of Lignocellulose Decay Capabilities.</title>
        <authorList>
            <person name="Nagy L.G."/>
            <person name="Riley R."/>
            <person name="Tritt A."/>
            <person name="Adam C."/>
            <person name="Daum C."/>
            <person name="Floudas D."/>
            <person name="Sun H."/>
            <person name="Yadav J.S."/>
            <person name="Pangilinan J."/>
            <person name="Larsson K.H."/>
            <person name="Matsuura K."/>
            <person name="Barry K."/>
            <person name="Labutti K."/>
            <person name="Kuo R."/>
            <person name="Ohm R.A."/>
            <person name="Bhattacharya S.S."/>
            <person name="Shirouzu T."/>
            <person name="Yoshinaga Y."/>
            <person name="Martin F.M."/>
            <person name="Grigoriev I.V."/>
            <person name="Hibbett D.S."/>
        </authorList>
    </citation>
    <scope>NUCLEOTIDE SEQUENCE [LARGE SCALE GENOMIC DNA]</scope>
    <source>
        <strain evidence="8">CBS 109695</strain>
    </source>
</reference>
<dbReference type="OrthoDB" id="346673at2759"/>
<evidence type="ECO:0000256" key="4">
    <source>
        <dbReference type="ARBA" id="ARBA00023242"/>
    </source>
</evidence>
<organism evidence="8">
    <name type="scientific">Athelia psychrophila</name>
    <dbReference type="NCBI Taxonomy" id="1759441"/>
    <lineage>
        <taxon>Eukaryota</taxon>
        <taxon>Fungi</taxon>
        <taxon>Dikarya</taxon>
        <taxon>Basidiomycota</taxon>
        <taxon>Agaricomycotina</taxon>
        <taxon>Agaricomycetes</taxon>
        <taxon>Agaricomycetidae</taxon>
        <taxon>Atheliales</taxon>
        <taxon>Atheliaceae</taxon>
        <taxon>Athelia</taxon>
    </lineage>
</organism>
<name>A0A166A6R9_9AGAM</name>
<dbReference type="GO" id="GO:0005664">
    <property type="term" value="C:nuclear origin of replication recognition complex"/>
    <property type="evidence" value="ECO:0007669"/>
    <property type="project" value="UniProtKB-UniRule"/>
</dbReference>
<feature type="domain" description="Origin recognition complex subunit 2 winged-helix" evidence="7">
    <location>
        <begin position="237"/>
        <end position="298"/>
    </location>
</feature>
<comment type="function">
    <text evidence="5">Component of the origin recognition complex (ORC) that binds origins of replication. DNA-binding is ATP-dependent. ORC is required to assemble the pre-replication complex necessary to initiate DNA replication.</text>
</comment>
<dbReference type="AlphaFoldDB" id="A0A166A6R9"/>
<keyword evidence="3 5" id="KW-0235">DNA replication</keyword>
<dbReference type="STRING" id="436010.A0A166A6R9"/>
<dbReference type="GO" id="GO:0006260">
    <property type="term" value="P:DNA replication"/>
    <property type="evidence" value="ECO:0007669"/>
    <property type="project" value="UniProtKB-UniRule"/>
</dbReference>
<keyword evidence="4 5" id="KW-0539">Nucleus</keyword>
<evidence type="ECO:0000259" key="6">
    <source>
        <dbReference type="Pfam" id="PF04084"/>
    </source>
</evidence>
<protein>
    <recommendedName>
        <fullName evidence="5">Origin recognition complex subunit 2</fullName>
    </recommendedName>
</protein>
<comment type="subunit">
    <text evidence="5">Component of the origin recognition complex (ORC).</text>
</comment>
<dbReference type="Pfam" id="PF24882">
    <property type="entry name" value="WHD_ORC2"/>
    <property type="match status" value="1"/>
</dbReference>
<evidence type="ECO:0000256" key="1">
    <source>
        <dbReference type="ARBA" id="ARBA00004123"/>
    </source>
</evidence>
<dbReference type="PANTHER" id="PTHR14052:SF0">
    <property type="entry name" value="ORIGIN RECOGNITION COMPLEX SUBUNIT 2"/>
    <property type="match status" value="1"/>
</dbReference>
<dbReference type="GO" id="GO:0003688">
    <property type="term" value="F:DNA replication origin binding"/>
    <property type="evidence" value="ECO:0007669"/>
    <property type="project" value="UniProtKB-UniRule"/>
</dbReference>
<dbReference type="InterPro" id="IPR007220">
    <property type="entry name" value="ORC2"/>
</dbReference>
<evidence type="ECO:0000256" key="5">
    <source>
        <dbReference type="RuleBase" id="RU368084"/>
    </source>
</evidence>